<dbReference type="GO" id="GO:0008898">
    <property type="term" value="F:S-adenosylmethionine-homocysteine S-methyltransferase activity"/>
    <property type="evidence" value="ECO:0007669"/>
    <property type="project" value="TreeGrafter"/>
</dbReference>
<dbReference type="GO" id="GO:0033528">
    <property type="term" value="P:S-methylmethionine cycle"/>
    <property type="evidence" value="ECO:0007669"/>
    <property type="project" value="TreeGrafter"/>
</dbReference>
<dbReference type="InterPro" id="IPR003726">
    <property type="entry name" value="HCY_dom"/>
</dbReference>
<feature type="binding site" evidence="6">
    <location>
        <position position="307"/>
    </location>
    <ligand>
        <name>Zn(2+)</name>
        <dbReference type="ChEBI" id="CHEBI:29105"/>
    </ligand>
</feature>
<dbReference type="CTD" id="36383634"/>
<gene>
    <name evidence="8 10 11" type="ORF">SRAE_X000058100</name>
</gene>
<reference evidence="8 9" key="1">
    <citation type="submission" date="2014-09" db="EMBL/GenBank/DDBJ databases">
        <authorList>
            <person name="Martin A.A."/>
        </authorList>
    </citation>
    <scope>NUCLEOTIDE SEQUENCE</scope>
    <source>
        <strain evidence="9">ED321</strain>
        <strain evidence="8">ED321 Heterogonic</strain>
    </source>
</reference>
<evidence type="ECO:0000256" key="5">
    <source>
        <dbReference type="ARBA" id="ARBA00034478"/>
    </source>
</evidence>
<sequence length="380" mass="44198">MGYHILDGGLGTSIEFFYNTHDDDQKYIDYGFFSFNLAVNKKWLQLANIHMQFLKNYSSTLYTSHYQASIPRLYKKIKNLNEIWYLLKISYEIPKSIMQLYNKNTKNNLSLPSVIISCGPIATFFQNKSEYLSKNCHPLYKNNIFQKNVVEMYYKIQVQSLLSLSSECIMFETFTLYDEIESLINVLDSLLKNHIANFCLGLSITCKNEKFTYGDCNIIDIFRLVKKSNKFKYFGINCTNPNYISGILNSLKSLNSLDHYLEIIIKSNKGDIIYEDGVPHIINDAKLFYDYADEWEKIMPITGIGGCCGVLPEDINKLYKIKHKYDTVIETQSSIKNDDLKFLIEKVIDDSEAFCTSKHLGIEKKDLEKFFELIKYCNLE</sequence>
<dbReference type="PANTHER" id="PTHR46015:SF1">
    <property type="entry name" value="HOMOCYSTEINE S-METHYLTRANSFERASE-LIKE ISOFORM 1"/>
    <property type="match status" value="1"/>
</dbReference>
<evidence type="ECO:0000313" key="10">
    <source>
        <dbReference type="WBParaSite" id="SRAE_X000058100.1"/>
    </source>
</evidence>
<name>A0A090LUG7_STRRB</name>
<dbReference type="GO" id="GO:0032259">
    <property type="term" value="P:methylation"/>
    <property type="evidence" value="ECO:0007669"/>
    <property type="project" value="UniProtKB-KW"/>
</dbReference>
<dbReference type="PROSITE" id="PS50970">
    <property type="entry name" value="HCY"/>
    <property type="match status" value="1"/>
</dbReference>
<comment type="cofactor">
    <cofactor evidence="6">
        <name>Zn(2+)</name>
        <dbReference type="ChEBI" id="CHEBI:29105"/>
    </cofactor>
</comment>
<dbReference type="GeneID" id="36383634"/>
<dbReference type="Gene3D" id="3.20.20.330">
    <property type="entry name" value="Homocysteine-binding-like domain"/>
    <property type="match status" value="1"/>
</dbReference>
<dbReference type="Proteomes" id="UP000035682">
    <property type="component" value="Unplaced"/>
</dbReference>
<dbReference type="WBParaSite" id="SRAE_X000058100.1">
    <property type="protein sequence ID" value="SRAE_X000058100.1"/>
    <property type="gene ID" value="WBGene00266140"/>
</dbReference>
<evidence type="ECO:0000313" key="8">
    <source>
        <dbReference type="EMBL" id="CEF71254.1"/>
    </source>
</evidence>
<evidence type="ECO:0000313" key="11">
    <source>
        <dbReference type="WormBase" id="SRAE_X000058100"/>
    </source>
</evidence>
<evidence type="ECO:0000256" key="3">
    <source>
        <dbReference type="ARBA" id="ARBA00022723"/>
    </source>
</evidence>
<feature type="domain" description="Hcy-binding" evidence="7">
    <location>
        <begin position="1"/>
        <end position="322"/>
    </location>
</feature>
<evidence type="ECO:0000256" key="4">
    <source>
        <dbReference type="ARBA" id="ARBA00022833"/>
    </source>
</evidence>
<keyword evidence="2 6" id="KW-0808">Transferase</keyword>
<comment type="pathway">
    <text evidence="5">Amino-acid biosynthesis; L-methionine biosynthesis via de novo pathway.</text>
</comment>
<dbReference type="GO" id="GO:0009086">
    <property type="term" value="P:methionine biosynthetic process"/>
    <property type="evidence" value="ECO:0007669"/>
    <property type="project" value="TreeGrafter"/>
</dbReference>
<dbReference type="STRING" id="34506.A0A090LUG7"/>
<dbReference type="AlphaFoldDB" id="A0A090LUG7"/>
<accession>A0A090LUG7</accession>
<feature type="binding site" evidence="6">
    <location>
        <position position="238"/>
    </location>
    <ligand>
        <name>Zn(2+)</name>
        <dbReference type="ChEBI" id="CHEBI:29105"/>
    </ligand>
</feature>
<evidence type="ECO:0000256" key="2">
    <source>
        <dbReference type="ARBA" id="ARBA00022679"/>
    </source>
</evidence>
<dbReference type="WormBase" id="SRAE_X000058100">
    <property type="protein sequence ID" value="SRP03510"/>
    <property type="gene ID" value="WBGene00266140"/>
</dbReference>
<dbReference type="SUPFAM" id="SSF82282">
    <property type="entry name" value="Homocysteine S-methyltransferase"/>
    <property type="match status" value="1"/>
</dbReference>
<keyword evidence="9" id="KW-1185">Reference proteome</keyword>
<dbReference type="GO" id="GO:0046872">
    <property type="term" value="F:metal ion binding"/>
    <property type="evidence" value="ECO:0007669"/>
    <property type="project" value="UniProtKB-KW"/>
</dbReference>
<reference evidence="10" key="2">
    <citation type="submission" date="2020-12" db="UniProtKB">
        <authorList>
            <consortium name="WormBaseParasite"/>
        </authorList>
    </citation>
    <scope>IDENTIFICATION</scope>
</reference>
<organism evidence="8">
    <name type="scientific">Strongyloides ratti</name>
    <name type="common">Parasitic roundworm</name>
    <dbReference type="NCBI Taxonomy" id="34506"/>
    <lineage>
        <taxon>Eukaryota</taxon>
        <taxon>Metazoa</taxon>
        <taxon>Ecdysozoa</taxon>
        <taxon>Nematoda</taxon>
        <taxon>Chromadorea</taxon>
        <taxon>Rhabditida</taxon>
        <taxon>Tylenchina</taxon>
        <taxon>Panagrolaimomorpha</taxon>
        <taxon>Strongyloidoidea</taxon>
        <taxon>Strongyloididae</taxon>
        <taxon>Strongyloides</taxon>
    </lineage>
</organism>
<evidence type="ECO:0000256" key="1">
    <source>
        <dbReference type="ARBA" id="ARBA00022603"/>
    </source>
</evidence>
<dbReference type="OrthoDB" id="261426at2759"/>
<evidence type="ECO:0000259" key="7">
    <source>
        <dbReference type="PROSITE" id="PS50970"/>
    </source>
</evidence>
<keyword evidence="3 6" id="KW-0479">Metal-binding</keyword>
<evidence type="ECO:0000256" key="6">
    <source>
        <dbReference type="PROSITE-ProRule" id="PRU00333"/>
    </source>
</evidence>
<evidence type="ECO:0000313" key="9">
    <source>
        <dbReference type="Proteomes" id="UP000035682"/>
    </source>
</evidence>
<feature type="binding site" evidence="6">
    <location>
        <position position="308"/>
    </location>
    <ligand>
        <name>Zn(2+)</name>
        <dbReference type="ChEBI" id="CHEBI:29105"/>
    </ligand>
</feature>
<dbReference type="InterPro" id="IPR036589">
    <property type="entry name" value="HCY_dom_sf"/>
</dbReference>
<dbReference type="Pfam" id="PF02574">
    <property type="entry name" value="S-methyl_trans"/>
    <property type="match status" value="1"/>
</dbReference>
<keyword evidence="1 6" id="KW-0489">Methyltransferase</keyword>
<dbReference type="RefSeq" id="XP_024510450.1">
    <property type="nucleotide sequence ID" value="XM_024644943.1"/>
</dbReference>
<dbReference type="PANTHER" id="PTHR46015">
    <property type="entry name" value="ZGC:172121"/>
    <property type="match status" value="1"/>
</dbReference>
<proteinExistence type="predicted"/>
<keyword evidence="4 6" id="KW-0862">Zinc</keyword>
<protein>
    <submittedName>
        <fullName evidence="8 10">Homocysteine S-methyltransferase domain-containing protein</fullName>
    </submittedName>
</protein>
<dbReference type="InterPro" id="IPR051486">
    <property type="entry name" value="Hcy_S-methyltransferase"/>
</dbReference>
<dbReference type="EMBL" id="LN609530">
    <property type="protein sequence ID" value="CEF71254.1"/>
    <property type="molecule type" value="Genomic_DNA"/>
</dbReference>